<keyword evidence="2" id="KW-1185">Reference proteome</keyword>
<reference evidence="1 2" key="1">
    <citation type="submission" date="2023-08" db="EMBL/GenBank/DDBJ databases">
        <title>Whole-genome sequencing of halo(alkali)philic microorganisms from hypersaline lakes.</title>
        <authorList>
            <person name="Sorokin D.Y."/>
            <person name="Abbas B."/>
            <person name="Merkel A.Y."/>
        </authorList>
    </citation>
    <scope>NUCLEOTIDE SEQUENCE [LARGE SCALE GENOMIC DNA]</scope>
    <source>
        <strain evidence="1 2">AB-CW4</strain>
    </source>
</reference>
<evidence type="ECO:0000313" key="2">
    <source>
        <dbReference type="Proteomes" id="UP001239019"/>
    </source>
</evidence>
<accession>A0ABU0W5N2</accession>
<dbReference type="RefSeq" id="WP_306727810.1">
    <property type="nucleotide sequence ID" value="NZ_JAVDDT010000002.1"/>
</dbReference>
<sequence length="69" mass="7305">MDVNQKDPLDFGEVSAEHALKAAPIMAKVFSQAGITAQEACERLASEEGKAALLEMGARLYDAKVAGKI</sequence>
<protein>
    <submittedName>
        <fullName evidence="1">Uncharacterized protein</fullName>
    </submittedName>
</protein>
<dbReference type="Proteomes" id="UP001239019">
    <property type="component" value="Unassembled WGS sequence"/>
</dbReference>
<gene>
    <name evidence="1" type="ORF">RBH19_05535</name>
</gene>
<comment type="caution">
    <text evidence="1">The sequence shown here is derived from an EMBL/GenBank/DDBJ whole genome shotgun (WGS) entry which is preliminary data.</text>
</comment>
<dbReference type="EMBL" id="JAVDDT010000002">
    <property type="protein sequence ID" value="MDQ2069326.1"/>
    <property type="molecule type" value="Genomic_DNA"/>
</dbReference>
<organism evidence="1 2">
    <name type="scientific">Natronospira bacteriovora</name>
    <dbReference type="NCBI Taxonomy" id="3069753"/>
    <lineage>
        <taxon>Bacteria</taxon>
        <taxon>Pseudomonadati</taxon>
        <taxon>Pseudomonadota</taxon>
        <taxon>Gammaproteobacteria</taxon>
        <taxon>Natronospirales</taxon>
        <taxon>Natronospiraceae</taxon>
        <taxon>Natronospira</taxon>
    </lineage>
</organism>
<evidence type="ECO:0000313" key="1">
    <source>
        <dbReference type="EMBL" id="MDQ2069326.1"/>
    </source>
</evidence>
<name>A0ABU0W5N2_9GAMM</name>
<proteinExistence type="predicted"/>